<sequence>MITTNEKRPLRSLKRSTLLIGCLLLLLLGGVYWQRKIATEPAPVLAKASKVEKPALENRKAALNNPLTVKVNADSAQSLPTDLSVNKIPVIKRMTKLSKVRYEAARTYVPVLSETSTSVEREPAPVAQPAAVAPVVSETRPRVTESAPISQPAELKPVVQPIPVAAAVTSPVSTSVPMPITASAAPLPKRKAKNDEDVEIDPE</sequence>
<feature type="region of interest" description="Disordered" evidence="1">
    <location>
        <begin position="173"/>
        <end position="203"/>
    </location>
</feature>
<protein>
    <submittedName>
        <fullName evidence="2">Uncharacterized protein</fullName>
    </submittedName>
</protein>
<proteinExistence type="predicted"/>
<accession>A0A939K6D2</accession>
<evidence type="ECO:0000256" key="1">
    <source>
        <dbReference type="SAM" id="MobiDB-lite"/>
    </source>
</evidence>
<dbReference type="EMBL" id="JAFMYV010000006">
    <property type="protein sequence ID" value="MBO0937405.1"/>
    <property type="molecule type" value="Genomic_DNA"/>
</dbReference>
<dbReference type="Proteomes" id="UP000664034">
    <property type="component" value="Unassembled WGS sequence"/>
</dbReference>
<gene>
    <name evidence="2" type="ORF">J2I47_12690</name>
</gene>
<comment type="caution">
    <text evidence="2">The sequence shown here is derived from an EMBL/GenBank/DDBJ whole genome shotgun (WGS) entry which is preliminary data.</text>
</comment>
<evidence type="ECO:0000313" key="2">
    <source>
        <dbReference type="EMBL" id="MBO0937405.1"/>
    </source>
</evidence>
<organism evidence="2 3">
    <name type="scientific">Fibrella rubiginis</name>
    <dbReference type="NCBI Taxonomy" id="2817060"/>
    <lineage>
        <taxon>Bacteria</taxon>
        <taxon>Pseudomonadati</taxon>
        <taxon>Bacteroidota</taxon>
        <taxon>Cytophagia</taxon>
        <taxon>Cytophagales</taxon>
        <taxon>Spirosomataceae</taxon>
        <taxon>Fibrella</taxon>
    </lineage>
</organism>
<evidence type="ECO:0000313" key="3">
    <source>
        <dbReference type="Proteomes" id="UP000664034"/>
    </source>
</evidence>
<name>A0A939K6D2_9BACT</name>
<keyword evidence="3" id="KW-1185">Reference proteome</keyword>
<reference evidence="2" key="1">
    <citation type="submission" date="2021-03" db="EMBL/GenBank/DDBJ databases">
        <title>Fibrella sp. HMF5335 genome sequencing and assembly.</title>
        <authorList>
            <person name="Kang H."/>
            <person name="Kim H."/>
            <person name="Bae S."/>
            <person name="Joh K."/>
        </authorList>
    </citation>
    <scope>NUCLEOTIDE SEQUENCE</scope>
    <source>
        <strain evidence="2">HMF5335</strain>
    </source>
</reference>
<dbReference type="AlphaFoldDB" id="A0A939K6D2"/>
<dbReference type="RefSeq" id="WP_207364965.1">
    <property type="nucleotide sequence ID" value="NZ_JAFMYV010000006.1"/>
</dbReference>